<keyword evidence="1" id="KW-0489">Methyltransferase</keyword>
<comment type="caution">
    <text evidence="1">The sequence shown here is derived from an EMBL/GenBank/DDBJ whole genome shotgun (WGS) entry which is preliminary data.</text>
</comment>
<gene>
    <name evidence="1" type="ORF">AAFH96_33880</name>
</gene>
<organism evidence="1 2">
    <name type="scientific">Polymorphospora lycopeni</name>
    <dbReference type="NCBI Taxonomy" id="3140240"/>
    <lineage>
        <taxon>Bacteria</taxon>
        <taxon>Bacillati</taxon>
        <taxon>Actinomycetota</taxon>
        <taxon>Actinomycetes</taxon>
        <taxon>Micromonosporales</taxon>
        <taxon>Micromonosporaceae</taxon>
        <taxon>Polymorphospora</taxon>
    </lineage>
</organism>
<dbReference type="Pfam" id="PF04672">
    <property type="entry name" value="Methyltransf_19"/>
    <property type="match status" value="1"/>
</dbReference>
<dbReference type="GO" id="GO:0008168">
    <property type="term" value="F:methyltransferase activity"/>
    <property type="evidence" value="ECO:0007669"/>
    <property type="project" value="UniProtKB-KW"/>
</dbReference>
<dbReference type="EMBL" id="JBCGDC010000192">
    <property type="protein sequence ID" value="MFB6398029.1"/>
    <property type="molecule type" value="Genomic_DNA"/>
</dbReference>
<dbReference type="RefSeq" id="WP_364220046.1">
    <property type="nucleotide sequence ID" value="NZ_JBCGDC010000192.1"/>
</dbReference>
<dbReference type="EC" id="2.1.1.-" evidence="1"/>
<dbReference type="Proteomes" id="UP001582793">
    <property type="component" value="Unassembled WGS sequence"/>
</dbReference>
<dbReference type="Gene3D" id="3.40.50.150">
    <property type="entry name" value="Vaccinia Virus protein VP39"/>
    <property type="match status" value="1"/>
</dbReference>
<dbReference type="GO" id="GO:0032259">
    <property type="term" value="P:methylation"/>
    <property type="evidence" value="ECO:0007669"/>
    <property type="project" value="UniProtKB-KW"/>
</dbReference>
<reference evidence="1 2" key="1">
    <citation type="submission" date="2024-04" db="EMBL/GenBank/DDBJ databases">
        <title>Polymorphospora sp. isolated from Baiyangdian Lake in Xiong'an New Area.</title>
        <authorList>
            <person name="Zhang X."/>
            <person name="Liu J."/>
        </authorList>
    </citation>
    <scope>NUCLEOTIDE SEQUENCE [LARGE SCALE GENOMIC DNA]</scope>
    <source>
        <strain evidence="1 2">2-325</strain>
    </source>
</reference>
<sequence>MAPPGVDITVAHSARMYDWWLGGTDNFAVDRAVGAAFAEAIPDIRTMARENRRFLDRVVDHLVREAGVRQFLDIGSGIPTSPNLHEVAQRNVPDARVVYVDNDPIVLAHSRALIGDAGAGATEYIHADLRDPASILADPVLARTLDLDRPVALMLVAMLMLIADEDDPWGTSRELMDALPPGSYVVVTHPGQDFDPAAMAKVVEAAGRGGMTLVPRTRTEVERFFGDWELVEPGVVPVLAWRPDGPPPADPNAAYYWAGVARKPG</sequence>
<evidence type="ECO:0000313" key="2">
    <source>
        <dbReference type="Proteomes" id="UP001582793"/>
    </source>
</evidence>
<dbReference type="InterPro" id="IPR029063">
    <property type="entry name" value="SAM-dependent_MTases_sf"/>
</dbReference>
<evidence type="ECO:0000313" key="1">
    <source>
        <dbReference type="EMBL" id="MFB6398029.1"/>
    </source>
</evidence>
<dbReference type="PIRSF" id="PIRSF017393">
    <property type="entry name" value="MTase_SAV2177"/>
    <property type="match status" value="1"/>
</dbReference>
<dbReference type="InterPro" id="IPR006764">
    <property type="entry name" value="SAM_dep_MeTrfase_SAV2177_type"/>
</dbReference>
<proteinExistence type="predicted"/>
<keyword evidence="2" id="KW-1185">Reference proteome</keyword>
<keyword evidence="1" id="KW-0808">Transferase</keyword>
<protein>
    <submittedName>
        <fullName evidence="1">SAM-dependent methyltransferase</fullName>
        <ecNumber evidence="1">2.1.1.-</ecNumber>
    </submittedName>
</protein>
<dbReference type="CDD" id="cd02440">
    <property type="entry name" value="AdoMet_MTases"/>
    <property type="match status" value="1"/>
</dbReference>
<dbReference type="SUPFAM" id="SSF53335">
    <property type="entry name" value="S-adenosyl-L-methionine-dependent methyltransferases"/>
    <property type="match status" value="1"/>
</dbReference>
<name>A0ABV5D1W2_9ACTN</name>
<accession>A0ABV5D1W2</accession>